<keyword evidence="2" id="KW-0349">Heme</keyword>
<protein>
    <submittedName>
        <fullName evidence="7">Cytochrome c-551</fullName>
    </submittedName>
</protein>
<keyword evidence="1" id="KW-0813">Transport</keyword>
<dbReference type="InterPro" id="IPR036909">
    <property type="entry name" value="Cyt_c-like_dom_sf"/>
</dbReference>
<organism evidence="7">
    <name type="scientific">mine drainage metagenome</name>
    <dbReference type="NCBI Taxonomy" id="410659"/>
    <lineage>
        <taxon>unclassified sequences</taxon>
        <taxon>metagenomes</taxon>
        <taxon>ecological metagenomes</taxon>
    </lineage>
</organism>
<feature type="domain" description="Cytochrome c" evidence="6">
    <location>
        <begin position="29"/>
        <end position="119"/>
    </location>
</feature>
<reference evidence="7" key="1">
    <citation type="submission" date="2016-10" db="EMBL/GenBank/DDBJ databases">
        <title>Sequence of Gallionella enrichment culture.</title>
        <authorList>
            <person name="Poehlein A."/>
            <person name="Muehling M."/>
            <person name="Daniel R."/>
        </authorList>
    </citation>
    <scope>NUCLEOTIDE SEQUENCE</scope>
</reference>
<sequence>MKSNIRMNMMMSVVAAVFGLSVPASAFAVDADAALSLARQNGCLKCHSVEKHKDGPAYRDVAAKYKDKDHADTVKKLIHHITSGEKAKFPDGHEEEHKIIKTQDLAQQTNLIEWILSLPGGTWPEKD</sequence>
<keyword evidence="5" id="KW-0408">Iron</keyword>
<evidence type="ECO:0000313" key="7">
    <source>
        <dbReference type="EMBL" id="OIQ88726.1"/>
    </source>
</evidence>
<dbReference type="InterPro" id="IPR002324">
    <property type="entry name" value="Cyt_c_ID"/>
</dbReference>
<dbReference type="AlphaFoldDB" id="A0A1J5QYE8"/>
<dbReference type="EMBL" id="MLJW01000360">
    <property type="protein sequence ID" value="OIQ88726.1"/>
    <property type="molecule type" value="Genomic_DNA"/>
</dbReference>
<name>A0A1J5QYE8_9ZZZZ</name>
<proteinExistence type="predicted"/>
<accession>A0A1J5QYE8</accession>
<dbReference type="Gene3D" id="1.10.760.10">
    <property type="entry name" value="Cytochrome c-like domain"/>
    <property type="match status" value="1"/>
</dbReference>
<keyword evidence="4" id="KW-0249">Electron transport</keyword>
<evidence type="ECO:0000259" key="6">
    <source>
        <dbReference type="PROSITE" id="PS51007"/>
    </source>
</evidence>
<dbReference type="GO" id="GO:0005506">
    <property type="term" value="F:iron ion binding"/>
    <property type="evidence" value="ECO:0007669"/>
    <property type="project" value="InterPro"/>
</dbReference>
<evidence type="ECO:0000256" key="3">
    <source>
        <dbReference type="ARBA" id="ARBA00022723"/>
    </source>
</evidence>
<dbReference type="PRINTS" id="PR00606">
    <property type="entry name" value="CYTCHROMECID"/>
</dbReference>
<dbReference type="SUPFAM" id="SSF46626">
    <property type="entry name" value="Cytochrome c"/>
    <property type="match status" value="1"/>
</dbReference>
<dbReference type="Pfam" id="PF00034">
    <property type="entry name" value="Cytochrom_C"/>
    <property type="match status" value="1"/>
</dbReference>
<evidence type="ECO:0000256" key="1">
    <source>
        <dbReference type="ARBA" id="ARBA00022448"/>
    </source>
</evidence>
<evidence type="ECO:0000256" key="4">
    <source>
        <dbReference type="ARBA" id="ARBA00022982"/>
    </source>
</evidence>
<evidence type="ECO:0000256" key="5">
    <source>
        <dbReference type="ARBA" id="ARBA00023004"/>
    </source>
</evidence>
<keyword evidence="3" id="KW-0479">Metal-binding</keyword>
<dbReference type="PROSITE" id="PS51007">
    <property type="entry name" value="CYTC"/>
    <property type="match status" value="1"/>
</dbReference>
<dbReference type="GO" id="GO:0020037">
    <property type="term" value="F:heme binding"/>
    <property type="evidence" value="ECO:0007669"/>
    <property type="project" value="InterPro"/>
</dbReference>
<dbReference type="GO" id="GO:0009055">
    <property type="term" value="F:electron transfer activity"/>
    <property type="evidence" value="ECO:0007669"/>
    <property type="project" value="InterPro"/>
</dbReference>
<dbReference type="InterPro" id="IPR009056">
    <property type="entry name" value="Cyt_c-like_dom"/>
</dbReference>
<comment type="caution">
    <text evidence="7">The sequence shown here is derived from an EMBL/GenBank/DDBJ whole genome shotgun (WGS) entry which is preliminary data.</text>
</comment>
<gene>
    <name evidence="7" type="ORF">GALL_293800</name>
</gene>
<evidence type="ECO:0000256" key="2">
    <source>
        <dbReference type="ARBA" id="ARBA00022617"/>
    </source>
</evidence>